<feature type="transmembrane region" description="Helical" evidence="1">
    <location>
        <begin position="171"/>
        <end position="191"/>
    </location>
</feature>
<gene>
    <name evidence="3" type="ORF">HIV01_005900</name>
</gene>
<protein>
    <submittedName>
        <fullName evidence="3">Restriction endonuclease</fullName>
    </submittedName>
</protein>
<dbReference type="GO" id="GO:0004519">
    <property type="term" value="F:endonuclease activity"/>
    <property type="evidence" value="ECO:0007669"/>
    <property type="project" value="UniProtKB-KW"/>
</dbReference>
<sequence length="315" mass="33966">MIATVVVVLSGALATAYLWLVRQRQAETRAGIEALAAMRWREFSRLVIEALHARGFVAESVEKTLESGPQAEIRLAREGRTWLLACKQAGARSRLAAASVRELAEAVRLTGAAGGILATPANIDASTRKLAGDLDLYDGTALWALVSQMLPSSLREDLTANARKRSVREIAMAWGGAAVLGLLAGFVPALMQGKPESEAVVAPVSAQRPATGTPATTLPAADRALTAAAPADPNREQFERGEVIHAISALPWVERVLWSTSSTLVVQQREDVEQVHVQEVCTVLNRYDSLRASRLQLQPPAGSERTVRFLQCRSY</sequence>
<proteinExistence type="predicted"/>
<keyword evidence="3" id="KW-0255">Endonuclease</keyword>
<organism evidence="3 4">
    <name type="scientific">Lysobacter arenosi</name>
    <dbReference type="NCBI Taxonomy" id="2795387"/>
    <lineage>
        <taxon>Bacteria</taxon>
        <taxon>Pseudomonadati</taxon>
        <taxon>Pseudomonadota</taxon>
        <taxon>Gammaproteobacteria</taxon>
        <taxon>Lysobacterales</taxon>
        <taxon>Lysobacteraceae</taxon>
        <taxon>Lysobacter</taxon>
    </lineage>
</organism>
<feature type="domain" description="Restriction endonuclease type IV Mrr" evidence="2">
    <location>
        <begin position="36"/>
        <end position="145"/>
    </location>
</feature>
<dbReference type="RefSeq" id="WP_207527108.1">
    <property type="nucleotide sequence ID" value="NZ_CP071517.1"/>
</dbReference>
<evidence type="ECO:0000256" key="1">
    <source>
        <dbReference type="SAM" id="Phobius"/>
    </source>
</evidence>
<keyword evidence="1" id="KW-0812">Transmembrane</keyword>
<accession>A0ABX7RGQ2</accession>
<keyword evidence="3" id="KW-0378">Hydrolase</keyword>
<dbReference type="InterPro" id="IPR007560">
    <property type="entry name" value="Restrct_endonuc_IV_Mrr"/>
</dbReference>
<name>A0ABX7RGQ2_9GAMM</name>
<dbReference type="Pfam" id="PF04471">
    <property type="entry name" value="Mrr_cat"/>
    <property type="match status" value="1"/>
</dbReference>
<keyword evidence="1" id="KW-1133">Transmembrane helix</keyword>
<evidence type="ECO:0000259" key="2">
    <source>
        <dbReference type="Pfam" id="PF04471"/>
    </source>
</evidence>
<evidence type="ECO:0000313" key="3">
    <source>
        <dbReference type="EMBL" id="QSX76031.1"/>
    </source>
</evidence>
<reference evidence="3 4" key="1">
    <citation type="submission" date="2021-02" db="EMBL/GenBank/DDBJ databases">
        <title>Lysobacter arenosi sp. nov., isolated from soil of gangwondo yeongwol, south Korea.</title>
        <authorList>
            <person name="Kim K.R."/>
            <person name="Kim K.H."/>
            <person name="Jeon C.O."/>
        </authorList>
    </citation>
    <scope>NUCLEOTIDE SEQUENCE [LARGE SCALE GENOMIC DNA]</scope>
    <source>
        <strain evidence="3 4">R7</strain>
    </source>
</reference>
<dbReference type="EMBL" id="CP071517">
    <property type="protein sequence ID" value="QSX76031.1"/>
    <property type="molecule type" value="Genomic_DNA"/>
</dbReference>
<evidence type="ECO:0000313" key="4">
    <source>
        <dbReference type="Proteomes" id="UP000663400"/>
    </source>
</evidence>
<keyword evidence="3" id="KW-0540">Nuclease</keyword>
<keyword evidence="1" id="KW-0472">Membrane</keyword>
<keyword evidence="4" id="KW-1185">Reference proteome</keyword>
<dbReference type="Proteomes" id="UP000663400">
    <property type="component" value="Chromosome"/>
</dbReference>